<accession>A0AAN3M3F2</accession>
<dbReference type="Gene3D" id="2.40.170.20">
    <property type="entry name" value="TonB-dependent receptor, beta-barrel domain"/>
    <property type="match status" value="1"/>
</dbReference>
<reference evidence="4 5" key="1">
    <citation type="submission" date="2010-09" db="EMBL/GenBank/DDBJ databases">
        <authorList>
            <person name="Weinstock G."/>
            <person name="Sodergren E."/>
            <person name="Clifton S."/>
            <person name="Fulton L."/>
            <person name="Fulton B."/>
            <person name="Courtney L."/>
            <person name="Fronick C."/>
            <person name="Harrison M."/>
            <person name="Strong C."/>
            <person name="Farmer C."/>
            <person name="Delahaunty K."/>
            <person name="Markovic C."/>
            <person name="Hall O."/>
            <person name="Minx P."/>
            <person name="Tomlinson C."/>
            <person name="Mitreva M."/>
            <person name="Hou S."/>
            <person name="Chen J."/>
            <person name="Wollam A."/>
            <person name="Pepin K.H."/>
            <person name="Johnson M."/>
            <person name="Bhonagiri V."/>
            <person name="Zhang X."/>
            <person name="Suruliraj S."/>
            <person name="Warren W."/>
            <person name="Chinwalla A."/>
            <person name="Mardis E.R."/>
            <person name="Wilson R.K."/>
        </authorList>
    </citation>
    <scope>NUCLEOTIDE SEQUENCE [LARGE SCALE GENOMIC DNA]</scope>
    <source>
        <strain evidence="4 5">MS 85-1</strain>
    </source>
</reference>
<evidence type="ECO:0000313" key="4">
    <source>
        <dbReference type="EMBL" id="EFU32070.1"/>
    </source>
</evidence>
<evidence type="ECO:0000256" key="1">
    <source>
        <dbReference type="ARBA" id="ARBA00004442"/>
    </source>
</evidence>
<dbReference type="Proteomes" id="UP000005056">
    <property type="component" value="Unassembled WGS sequence"/>
</dbReference>
<dbReference type="AlphaFoldDB" id="A0AAN3M3F2"/>
<dbReference type="RefSeq" id="WP_001347552.1">
    <property type="nucleotide sequence ID" value="NZ_ADWQ01000216.1"/>
</dbReference>
<proteinExistence type="predicted"/>
<gene>
    <name evidence="4" type="ORF">HMPREF9350_06127</name>
</gene>
<sequence length="64" mass="7430">KVPRVRNGFTSMDIGLNYQILPDTLINFAVLNVTDRKSEDIDTIDGNWQVDEGRRYWANVRVSF</sequence>
<feature type="non-terminal residue" evidence="4">
    <location>
        <position position="1"/>
    </location>
</feature>
<evidence type="ECO:0000313" key="5">
    <source>
        <dbReference type="Proteomes" id="UP000005056"/>
    </source>
</evidence>
<dbReference type="GO" id="GO:0009279">
    <property type="term" value="C:cell outer membrane"/>
    <property type="evidence" value="ECO:0007669"/>
    <property type="project" value="UniProtKB-SubCell"/>
</dbReference>
<evidence type="ECO:0000256" key="2">
    <source>
        <dbReference type="ARBA" id="ARBA00023136"/>
    </source>
</evidence>
<dbReference type="InterPro" id="IPR036942">
    <property type="entry name" value="Beta-barrel_TonB_sf"/>
</dbReference>
<keyword evidence="3" id="KW-0998">Cell outer membrane</keyword>
<name>A0AAN3M3F2_ECOLX</name>
<comment type="caution">
    <text evidence="4">The sequence shown here is derived from an EMBL/GenBank/DDBJ whole genome shotgun (WGS) entry which is preliminary data.</text>
</comment>
<protein>
    <recommendedName>
        <fullName evidence="6">TonB-dependent receptor-like beta-barrel domain-containing protein</fullName>
    </recommendedName>
</protein>
<dbReference type="SUPFAM" id="SSF56935">
    <property type="entry name" value="Porins"/>
    <property type="match status" value="1"/>
</dbReference>
<keyword evidence="2" id="KW-0472">Membrane</keyword>
<dbReference type="EMBL" id="ADWQ01000216">
    <property type="protein sequence ID" value="EFU32070.1"/>
    <property type="molecule type" value="Genomic_DNA"/>
</dbReference>
<comment type="subcellular location">
    <subcellularLocation>
        <location evidence="1">Cell outer membrane</location>
    </subcellularLocation>
</comment>
<organism evidence="4 5">
    <name type="scientific">Escherichia coli MS 85-1</name>
    <dbReference type="NCBI Taxonomy" id="679202"/>
    <lineage>
        <taxon>Bacteria</taxon>
        <taxon>Pseudomonadati</taxon>
        <taxon>Pseudomonadota</taxon>
        <taxon>Gammaproteobacteria</taxon>
        <taxon>Enterobacterales</taxon>
        <taxon>Enterobacteriaceae</taxon>
        <taxon>Escherichia</taxon>
    </lineage>
</organism>
<evidence type="ECO:0000256" key="3">
    <source>
        <dbReference type="ARBA" id="ARBA00023237"/>
    </source>
</evidence>
<evidence type="ECO:0008006" key="6">
    <source>
        <dbReference type="Google" id="ProtNLM"/>
    </source>
</evidence>